<feature type="domain" description="Ricin B lectin" evidence="1">
    <location>
        <begin position="32"/>
        <end position="115"/>
    </location>
</feature>
<dbReference type="SUPFAM" id="SSF50370">
    <property type="entry name" value="Ricin B-like lectins"/>
    <property type="match status" value="1"/>
</dbReference>
<name>A0A9P7KB28_9AGAR</name>
<gene>
    <name evidence="2" type="ORF">DXG03_009158</name>
</gene>
<dbReference type="EMBL" id="JABCKV010000084">
    <property type="protein sequence ID" value="KAG5644068.1"/>
    <property type="molecule type" value="Genomic_DNA"/>
</dbReference>
<dbReference type="Pfam" id="PF14200">
    <property type="entry name" value="RicinB_lectin_2"/>
    <property type="match status" value="1"/>
</dbReference>
<dbReference type="InterPro" id="IPR000772">
    <property type="entry name" value="Ricin_B_lectin"/>
</dbReference>
<dbReference type="Proteomes" id="UP000775547">
    <property type="component" value="Unassembled WGS sequence"/>
</dbReference>
<accession>A0A9P7KB28</accession>
<comment type="caution">
    <text evidence="2">The sequence shown here is derived from an EMBL/GenBank/DDBJ whole genome shotgun (WGS) entry which is preliminary data.</text>
</comment>
<dbReference type="OrthoDB" id="2131701at2759"/>
<dbReference type="InterPro" id="IPR035992">
    <property type="entry name" value="Ricin_B-like_lectins"/>
</dbReference>
<protein>
    <recommendedName>
        <fullName evidence="1">Ricin B lectin domain-containing protein</fullName>
    </recommendedName>
</protein>
<evidence type="ECO:0000313" key="3">
    <source>
        <dbReference type="Proteomes" id="UP000775547"/>
    </source>
</evidence>
<reference evidence="2" key="2">
    <citation type="submission" date="2021-10" db="EMBL/GenBank/DDBJ databases">
        <title>Phylogenomics reveals ancestral predisposition of the termite-cultivated fungus Termitomyces towards a domesticated lifestyle.</title>
        <authorList>
            <person name="Auxier B."/>
            <person name="Grum-Grzhimaylo A."/>
            <person name="Cardenas M.E."/>
            <person name="Lodge J.D."/>
            <person name="Laessoe T."/>
            <person name="Pedersen O."/>
            <person name="Smith M.E."/>
            <person name="Kuyper T.W."/>
            <person name="Franco-Molano E.A."/>
            <person name="Baroni T.J."/>
            <person name="Aanen D.K."/>
        </authorList>
    </citation>
    <scope>NUCLEOTIDE SEQUENCE</scope>
    <source>
        <strain evidence="2">AP01</strain>
        <tissue evidence="2">Mycelium</tissue>
    </source>
</reference>
<reference evidence="2" key="1">
    <citation type="submission" date="2020-07" db="EMBL/GenBank/DDBJ databases">
        <authorList>
            <person name="Nieuwenhuis M."/>
            <person name="Van De Peppel L.J.J."/>
        </authorList>
    </citation>
    <scope>NUCLEOTIDE SEQUENCE</scope>
    <source>
        <strain evidence="2">AP01</strain>
        <tissue evidence="2">Mycelium</tissue>
    </source>
</reference>
<keyword evidence="3" id="KW-1185">Reference proteome</keyword>
<proteinExistence type="predicted"/>
<organism evidence="2 3">
    <name type="scientific">Asterophora parasitica</name>
    <dbReference type="NCBI Taxonomy" id="117018"/>
    <lineage>
        <taxon>Eukaryota</taxon>
        <taxon>Fungi</taxon>
        <taxon>Dikarya</taxon>
        <taxon>Basidiomycota</taxon>
        <taxon>Agaricomycotina</taxon>
        <taxon>Agaricomycetes</taxon>
        <taxon>Agaricomycetidae</taxon>
        <taxon>Agaricales</taxon>
        <taxon>Tricholomatineae</taxon>
        <taxon>Lyophyllaceae</taxon>
        <taxon>Asterophora</taxon>
    </lineage>
</organism>
<evidence type="ECO:0000259" key="1">
    <source>
        <dbReference type="Pfam" id="PF14200"/>
    </source>
</evidence>
<dbReference type="Gene3D" id="2.80.10.50">
    <property type="match status" value="1"/>
</dbReference>
<sequence length="135" mass="14820">MSIQNGRAYVLVNVKSGTVLDLSGTDGQSMLQWILENNNNQWTFKNAGTGKFLGVAPGNVENGHSVLASDSPVAWDIWPDDVDSSVYRIFVHGTKFNVDLSDHGNANNGTPVTLWGKWKGTNQTWRFVDGEILVI</sequence>
<dbReference type="AlphaFoldDB" id="A0A9P7KB28"/>
<dbReference type="CDD" id="cd23422">
    <property type="entry name" value="beta-trefoil_Ricin_MPL_CNL"/>
    <property type="match status" value="1"/>
</dbReference>
<evidence type="ECO:0000313" key="2">
    <source>
        <dbReference type="EMBL" id="KAG5644068.1"/>
    </source>
</evidence>